<evidence type="ECO:0000256" key="1">
    <source>
        <dbReference type="ARBA" id="ARBA00022490"/>
    </source>
</evidence>
<dbReference type="HAMAP" id="MF_00117">
    <property type="entry name" value="HslO"/>
    <property type="match status" value="1"/>
</dbReference>
<feature type="disulfide bond" description="Redox-active" evidence="6">
    <location>
        <begin position="261"/>
        <end position="264"/>
    </location>
</feature>
<dbReference type="AlphaFoldDB" id="A0A1H6K0C7"/>
<proteinExistence type="inferred from homology"/>
<feature type="disulfide bond" description="Redox-active" evidence="6">
    <location>
        <begin position="229"/>
        <end position="231"/>
    </location>
</feature>
<keyword evidence="5 6" id="KW-0676">Redox-active center</keyword>
<dbReference type="InterPro" id="IPR000397">
    <property type="entry name" value="Heat_shock_Hsp33"/>
</dbReference>
<keyword evidence="3 6" id="KW-1015">Disulfide bond</keyword>
<reference evidence="8" key="1">
    <citation type="submission" date="2016-10" db="EMBL/GenBank/DDBJ databases">
        <authorList>
            <person name="Varghese N."/>
            <person name="Submissions S."/>
        </authorList>
    </citation>
    <scope>NUCLEOTIDE SEQUENCE [LARGE SCALE GENOMIC DNA]</scope>
    <source>
        <strain evidence="8">DSM 17616</strain>
    </source>
</reference>
<dbReference type="GO" id="GO:0005737">
    <property type="term" value="C:cytoplasm"/>
    <property type="evidence" value="ECO:0007669"/>
    <property type="project" value="UniProtKB-SubCell"/>
</dbReference>
<keyword evidence="2 6" id="KW-0862">Zinc</keyword>
<dbReference type="NCBIfam" id="NF001033">
    <property type="entry name" value="PRK00114.1"/>
    <property type="match status" value="1"/>
</dbReference>
<dbReference type="Pfam" id="PF01430">
    <property type="entry name" value="HSP33"/>
    <property type="match status" value="1"/>
</dbReference>
<dbReference type="Gene3D" id="3.90.1280.10">
    <property type="entry name" value="HSP33 redox switch-like"/>
    <property type="match status" value="1"/>
</dbReference>
<keyword evidence="8" id="KW-1185">Reference proteome</keyword>
<dbReference type="GO" id="GO:0042026">
    <property type="term" value="P:protein refolding"/>
    <property type="evidence" value="ECO:0007669"/>
    <property type="project" value="TreeGrafter"/>
</dbReference>
<evidence type="ECO:0000256" key="4">
    <source>
        <dbReference type="ARBA" id="ARBA00023186"/>
    </source>
</evidence>
<dbReference type="EMBL" id="FNXF01000002">
    <property type="protein sequence ID" value="SEH65721.1"/>
    <property type="molecule type" value="Genomic_DNA"/>
</dbReference>
<keyword evidence="1 6" id="KW-0963">Cytoplasm</keyword>
<comment type="PTM">
    <text evidence="6">Under oxidizing conditions two disulfide bonds are formed involving the reactive cysteines. Under reducing conditions zinc is bound to the reactive cysteines and the protein is inactive.</text>
</comment>
<dbReference type="GO" id="GO:0044183">
    <property type="term" value="F:protein folding chaperone"/>
    <property type="evidence" value="ECO:0007669"/>
    <property type="project" value="TreeGrafter"/>
</dbReference>
<dbReference type="PANTHER" id="PTHR30111">
    <property type="entry name" value="33 KDA CHAPERONIN"/>
    <property type="match status" value="1"/>
</dbReference>
<gene>
    <name evidence="6" type="primary">hslO</name>
    <name evidence="7" type="ORF">SAMN05660691_00685</name>
</gene>
<dbReference type="Proteomes" id="UP000199371">
    <property type="component" value="Unassembled WGS sequence"/>
</dbReference>
<dbReference type="SUPFAM" id="SSF64397">
    <property type="entry name" value="Hsp33 domain"/>
    <property type="match status" value="1"/>
</dbReference>
<dbReference type="RefSeq" id="WP_092790234.1">
    <property type="nucleotide sequence ID" value="NZ_FNXF01000002.1"/>
</dbReference>
<dbReference type="PIRSF" id="PIRSF005261">
    <property type="entry name" value="Heat_shock_Hsp33"/>
    <property type="match status" value="1"/>
</dbReference>
<evidence type="ECO:0000256" key="6">
    <source>
        <dbReference type="HAMAP-Rule" id="MF_00117"/>
    </source>
</evidence>
<dbReference type="GO" id="GO:0051082">
    <property type="term" value="F:unfolded protein binding"/>
    <property type="evidence" value="ECO:0007669"/>
    <property type="project" value="UniProtKB-UniRule"/>
</dbReference>
<organism evidence="7 8">
    <name type="scientific">Rheinheimera pacifica</name>
    <dbReference type="NCBI Taxonomy" id="173990"/>
    <lineage>
        <taxon>Bacteria</taxon>
        <taxon>Pseudomonadati</taxon>
        <taxon>Pseudomonadota</taxon>
        <taxon>Gammaproteobacteria</taxon>
        <taxon>Chromatiales</taxon>
        <taxon>Chromatiaceae</taxon>
        <taxon>Rheinheimera</taxon>
    </lineage>
</organism>
<dbReference type="Gene3D" id="3.55.30.10">
    <property type="entry name" value="Hsp33 domain"/>
    <property type="match status" value="1"/>
</dbReference>
<evidence type="ECO:0000256" key="3">
    <source>
        <dbReference type="ARBA" id="ARBA00023157"/>
    </source>
</evidence>
<comment type="function">
    <text evidence="6">Redox regulated molecular chaperone. Protects both thermally unfolding and oxidatively damaged proteins from irreversible aggregation. Plays an important role in the bacterial defense system toward oxidative stress.</text>
</comment>
<dbReference type="Gene3D" id="1.10.287.480">
    <property type="entry name" value="helix hairpin bin"/>
    <property type="match status" value="1"/>
</dbReference>
<dbReference type="STRING" id="173990.SAMN05660691_00685"/>
<evidence type="ECO:0000256" key="5">
    <source>
        <dbReference type="ARBA" id="ARBA00023284"/>
    </source>
</evidence>
<evidence type="ECO:0000256" key="2">
    <source>
        <dbReference type="ARBA" id="ARBA00022833"/>
    </source>
</evidence>
<dbReference type="PANTHER" id="PTHR30111:SF1">
    <property type="entry name" value="33 KDA CHAPERONIN"/>
    <property type="match status" value="1"/>
</dbReference>
<evidence type="ECO:0000313" key="8">
    <source>
        <dbReference type="Proteomes" id="UP000199371"/>
    </source>
</evidence>
<comment type="similarity">
    <text evidence="6">Belongs to the HSP33 family.</text>
</comment>
<dbReference type="InterPro" id="IPR016153">
    <property type="entry name" value="Heat_shock_Hsp33_N"/>
</dbReference>
<dbReference type="CDD" id="cd00498">
    <property type="entry name" value="Hsp33"/>
    <property type="match status" value="1"/>
</dbReference>
<dbReference type="InterPro" id="IPR023212">
    <property type="entry name" value="Hsp33_helix_hairpin_bin_dom_sf"/>
</dbReference>
<dbReference type="InterPro" id="IPR016154">
    <property type="entry name" value="Heat_shock_Hsp33_C"/>
</dbReference>
<name>A0A1H6K0C7_9GAMM</name>
<dbReference type="SUPFAM" id="SSF118352">
    <property type="entry name" value="HSP33 redox switch-like"/>
    <property type="match status" value="1"/>
</dbReference>
<keyword evidence="4 6" id="KW-0143">Chaperone</keyword>
<dbReference type="OrthoDB" id="9793753at2"/>
<accession>A0A1H6K0C7</accession>
<protein>
    <recommendedName>
        <fullName evidence="6">33 kDa chaperonin</fullName>
    </recommendedName>
    <alternativeName>
        <fullName evidence="6">Heat shock protein 33 homolog</fullName>
        <shortName evidence="6">HSP33</shortName>
    </alternativeName>
</protein>
<comment type="subcellular location">
    <subcellularLocation>
        <location evidence="6">Cytoplasm</location>
    </subcellularLocation>
</comment>
<evidence type="ECO:0000313" key="7">
    <source>
        <dbReference type="EMBL" id="SEH65721.1"/>
    </source>
</evidence>
<sequence>MNSDNLFRFLFQNRNVRGELVQLADSLDQMLLHHDYPQPVKQLLAELVAATSLLTATLKLDGDIAVQIQGDGPIRFAAVNGTDQQQFRGVVRMQAEISGESFRDLIGEGYLLVTITPKQGERYQGIIPLSGDSLTSTLEAYFAQSEQLPTRLYLYTDLQAAHCRAAGFMLQVLPVDQQKAKADFEDLVMLSDTLTKDEIFSLPAEQLLYRLFHQEEVELFAPQPVSFVCGCSKEKCASAIISLGRDIINEHIAEGKLEISCEYCNKTYHFNADDLSALLQQI</sequence>